<dbReference type="Pfam" id="PF01297">
    <property type="entry name" value="ZnuA"/>
    <property type="match status" value="1"/>
</dbReference>
<dbReference type="EMBL" id="CP002390">
    <property type="protein sequence ID" value="EFE28972.1"/>
    <property type="molecule type" value="Genomic_DNA"/>
</dbReference>
<sequence>MLKKLLILCLSCVLAISLTGCHNKTSETQGGDNAGENTPTLQVVATSTMLRDLAEQIGKEKATVTGIMAPGVDPHLYKPTAGDIEKIEGAQMVVYNGLHFEGQMVDVLEGLNGKVVVNASAGLPKEDVLPFADDPIGDPHIWNSSKNWESAAEQVAKGYIELDPENKEFYEQNLEAYKKELAELKTYIDERVAEIPEESRVLVTAHDAFSYFARDYGFEVKGIQGISTESEASTKDISDLAEFIVSRHIKAIFSESSVPQKNIDALKEAVEAKGQSIVIGGQLFSDSLGDEGTPEGTYIGMMKYNIDTVVNALK</sequence>
<dbReference type="STRING" id="546269.HMPREF0389_00894"/>
<proteinExistence type="inferred from homology"/>
<dbReference type="InterPro" id="IPR006129">
    <property type="entry name" value="AdhesinB"/>
</dbReference>
<feature type="signal peptide" evidence="7">
    <location>
        <begin position="1"/>
        <end position="20"/>
    </location>
</feature>
<feature type="chain" id="PRO_5039196726" evidence="7">
    <location>
        <begin position="21"/>
        <end position="314"/>
    </location>
</feature>
<evidence type="ECO:0000256" key="7">
    <source>
        <dbReference type="SAM" id="SignalP"/>
    </source>
</evidence>
<dbReference type="GO" id="GO:0030313">
    <property type="term" value="C:cell envelope"/>
    <property type="evidence" value="ECO:0007669"/>
    <property type="project" value="UniProtKB-SubCell"/>
</dbReference>
<reference evidence="9" key="1">
    <citation type="submission" date="2010-12" db="EMBL/GenBank/DDBJ databases">
        <title>The genome sequence of Filifactor alocis strain ATCC 35896.</title>
        <authorList>
            <consortium name="The Broad Institute Genome Sequencing Platform"/>
            <person name="Ward D."/>
            <person name="Earl A."/>
            <person name="Feldgarden M."/>
            <person name="Young S.K."/>
            <person name="Gargeya S."/>
            <person name="Zeng Q."/>
            <person name="Alvarado L."/>
            <person name="Berlin A."/>
            <person name="Bochicchio J."/>
            <person name="Chapman S.B."/>
            <person name="Chen Z."/>
            <person name="Freedman E."/>
            <person name="Gellesch M."/>
            <person name="Goldberg J."/>
            <person name="Griggs A."/>
            <person name="Gujja S."/>
            <person name="Heilman E."/>
            <person name="Heiman D."/>
            <person name="Howarth C."/>
            <person name="Mehta T."/>
            <person name="Neiman D."/>
            <person name="Pearson M."/>
            <person name="Roberts A."/>
            <person name="Saif S."/>
            <person name="Shea T."/>
            <person name="Shenoy N."/>
            <person name="Sisk P."/>
            <person name="Stolte C."/>
            <person name="Sykes S."/>
            <person name="White J."/>
            <person name="Yandava C."/>
            <person name="Izard J."/>
            <person name="Blanton J.M."/>
            <person name="Baranova O.V."/>
            <person name="Tanner A.C."/>
            <person name="Dewhirst F.E."/>
            <person name="Haas B."/>
            <person name="Nusbaum C."/>
            <person name="Birren B."/>
        </authorList>
    </citation>
    <scope>NUCLEOTIDE SEQUENCE [LARGE SCALE GENOMIC DNA]</scope>
    <source>
        <strain evidence="9">ATCC 35896 / CCUG 47790 / D40 B5</strain>
    </source>
</reference>
<evidence type="ECO:0000256" key="1">
    <source>
        <dbReference type="ARBA" id="ARBA00004196"/>
    </source>
</evidence>
<dbReference type="SUPFAM" id="SSF53807">
    <property type="entry name" value="Helical backbone' metal receptor"/>
    <property type="match status" value="1"/>
</dbReference>
<evidence type="ECO:0000256" key="4">
    <source>
        <dbReference type="ARBA" id="ARBA00022729"/>
    </source>
</evidence>
<evidence type="ECO:0000256" key="3">
    <source>
        <dbReference type="ARBA" id="ARBA00022723"/>
    </source>
</evidence>
<keyword evidence="3" id="KW-0479">Metal-binding</keyword>
<comment type="similarity">
    <text evidence="5">Belongs to the bacterial solute-binding protein 9 family.</text>
</comment>
<dbReference type="GO" id="GO:0046872">
    <property type="term" value="F:metal ion binding"/>
    <property type="evidence" value="ECO:0007669"/>
    <property type="project" value="UniProtKB-KW"/>
</dbReference>
<feature type="coiled-coil region" evidence="6">
    <location>
        <begin position="167"/>
        <end position="194"/>
    </location>
</feature>
<dbReference type="Gene3D" id="3.40.50.1980">
    <property type="entry name" value="Nitrogenase molybdenum iron protein domain"/>
    <property type="match status" value="2"/>
</dbReference>
<accession>D6GQB9</accession>
<dbReference type="GO" id="GO:0007155">
    <property type="term" value="P:cell adhesion"/>
    <property type="evidence" value="ECO:0007669"/>
    <property type="project" value="InterPro"/>
</dbReference>
<dbReference type="InterPro" id="IPR006128">
    <property type="entry name" value="Lipoprotein_PsaA-like"/>
</dbReference>
<protein>
    <submittedName>
        <fullName evidence="8">ABC transporter, substrate-binding protein</fullName>
    </submittedName>
</protein>
<dbReference type="PANTHER" id="PTHR42953:SF1">
    <property type="entry name" value="METAL-BINDING PROTEIN HI_0362-RELATED"/>
    <property type="match status" value="1"/>
</dbReference>
<keyword evidence="9" id="KW-1185">Reference proteome</keyword>
<dbReference type="PRINTS" id="PR00690">
    <property type="entry name" value="ADHESNFAMILY"/>
</dbReference>
<keyword evidence="2 5" id="KW-0813">Transport</keyword>
<dbReference type="PANTHER" id="PTHR42953">
    <property type="entry name" value="HIGH-AFFINITY ZINC UPTAKE SYSTEM PROTEIN ZNUA-RELATED"/>
    <property type="match status" value="1"/>
</dbReference>
<dbReference type="OrthoDB" id="9810636at2"/>
<name>D6GQB9_FILAD</name>
<dbReference type="KEGG" id="faa:HMPREF0389_00894"/>
<dbReference type="PRINTS" id="PR00691">
    <property type="entry name" value="ADHESINB"/>
</dbReference>
<comment type="subcellular location">
    <subcellularLocation>
        <location evidence="1">Cell envelope</location>
    </subcellularLocation>
</comment>
<dbReference type="Proteomes" id="UP000007468">
    <property type="component" value="Chromosome"/>
</dbReference>
<evidence type="ECO:0000313" key="9">
    <source>
        <dbReference type="Proteomes" id="UP000007468"/>
    </source>
</evidence>
<evidence type="ECO:0000256" key="2">
    <source>
        <dbReference type="ARBA" id="ARBA00022448"/>
    </source>
</evidence>
<keyword evidence="4 7" id="KW-0732">Signal</keyword>
<dbReference type="eggNOG" id="COG0803">
    <property type="taxonomic scope" value="Bacteria"/>
</dbReference>
<dbReference type="AlphaFoldDB" id="D6GQB9"/>
<dbReference type="RefSeq" id="WP_014262887.1">
    <property type="nucleotide sequence ID" value="NC_016630.1"/>
</dbReference>
<evidence type="ECO:0000313" key="8">
    <source>
        <dbReference type="EMBL" id="EFE28972.1"/>
    </source>
</evidence>
<evidence type="ECO:0000256" key="5">
    <source>
        <dbReference type="RuleBase" id="RU003512"/>
    </source>
</evidence>
<dbReference type="GO" id="GO:0030001">
    <property type="term" value="P:metal ion transport"/>
    <property type="evidence" value="ECO:0007669"/>
    <property type="project" value="InterPro"/>
</dbReference>
<organism evidence="8 9">
    <name type="scientific">Filifactor alocis (strain ATCC 35896 / CCUG 47790 / D40 B5)</name>
    <name type="common">Fusobacterium alocis</name>
    <dbReference type="NCBI Taxonomy" id="546269"/>
    <lineage>
        <taxon>Bacteria</taxon>
        <taxon>Bacillati</taxon>
        <taxon>Bacillota</taxon>
        <taxon>Clostridia</taxon>
        <taxon>Peptostreptococcales</taxon>
        <taxon>Filifactoraceae</taxon>
        <taxon>Filifactor</taxon>
    </lineage>
</organism>
<dbReference type="InterPro" id="IPR050492">
    <property type="entry name" value="Bact_metal-bind_prot9"/>
</dbReference>
<gene>
    <name evidence="8" type="ordered locus">HMPREF0389_00894</name>
</gene>
<dbReference type="PATRIC" id="fig|546269.5.peg.1392"/>
<dbReference type="InterPro" id="IPR006127">
    <property type="entry name" value="ZnuA-like"/>
</dbReference>
<dbReference type="PROSITE" id="PS51257">
    <property type="entry name" value="PROKAR_LIPOPROTEIN"/>
    <property type="match status" value="1"/>
</dbReference>
<evidence type="ECO:0000256" key="6">
    <source>
        <dbReference type="SAM" id="Coils"/>
    </source>
</evidence>
<keyword evidence="6" id="KW-0175">Coiled coil</keyword>